<keyword evidence="11" id="KW-0325">Glycoprotein</keyword>
<dbReference type="PRINTS" id="PR00261">
    <property type="entry name" value="LDLRECEPTOR"/>
</dbReference>
<accession>A0A0J7KGH0</accession>
<dbReference type="Pfam" id="PF00057">
    <property type="entry name" value="Ldl_recept_a"/>
    <property type="match status" value="5"/>
</dbReference>
<sequence length="1138" mass="126881">KKVEDLGDSVIESDTTSLEKPEENAVEDQYNDITDESLSKGYRHDNAGKDIPIKVAEGSKKAILNDIDPIKISYNHVPSSTIASDIVKEKNETNVDATQSSLNTKIKGVLEKQMEDVRLTTQEPVLPMEIQQEMSTTMATDKIEITTVIDNDKREENNMEQPNIDHQSDEREADKIAQITTIQSTLETKTTAQVPILPEELQTTENDMLTTTSTMPSEEKEMNQEAIDKTKQISTENIKEEMKKNVTDVASEMDIDINSASSERSMTASTMYENNVSIGAALGTEHDENINDPNRTIENSTESAKIETTLMMSATERSAINGIERTSSNDVTTTEDIRPVTEMLDDTQPRTEFDHRMLFITTPRPISIEPELSEEALRVIPLEKSQESKKKSGDKKGFDKYKYKKEKDLSLEEQNENNALTEKSSSTILSQTEPSKIITRNYEEPNDSVVSSDLDPRFTLFNREGNILPKLLENTGNTDESSVENKGAIAETKPKNYPSFIPVSEEIIEPVPVTESYIVMRNTRPTIVSSSFETEENTAVNETAIEGRKNDPETDLSRIHVRANETTEQPVTFFSDQSFGDTEEIDRVTKELSTIRLTVRTTTPLDMSVESATTVASISFSGSTPDGFLSKCIAGQFQCANGTSRDGAYCVPLSDKCDSKNDCSDGSDELDCEDCSGNFRCASGQCLKRHFVCNKIVDCDDGSDERDCENWKCQSDEFRCPSGRCIPASWQCNGRVDCEEHRDEYNCSESCKDSQYLCPTEKWCIPQTWRCNGIAECINEEDEKLCDCGPDQFKCQTGGCVSSTQICDGVKNCPDYSDEWGCLISNITADRTNTETNINTENNMANESSDHVPLLKIRQYDNDYRLVCSDGWSEEFSDSYCRTLGFAGAETTKFITLSAERNRSEKILRLKTNPNRLPLVTNLEQVEFCVSNKAVQVSCEEFSCGLHYAEGPTARLAGGTSASDGKWSSVALLKELKHGTACTASILGPMHALASYSCIYRYKDSNGWQFFAGGDILKGQSVKNIVPYPQVKYNQFLYNNDIALIELEEPLVFSRNISAVCLPRQPIQPGQICVTAGWGFSMNGEIDLQQYLKFLPLPTYDSDKCNATSHYAGFITEHNICAEFTDSDKGPCYVSLTL</sequence>
<dbReference type="GO" id="GO:0005886">
    <property type="term" value="C:plasma membrane"/>
    <property type="evidence" value="ECO:0007669"/>
    <property type="project" value="TreeGrafter"/>
</dbReference>
<dbReference type="GO" id="GO:0004252">
    <property type="term" value="F:serine-type endopeptidase activity"/>
    <property type="evidence" value="ECO:0007669"/>
    <property type="project" value="InterPro"/>
</dbReference>
<dbReference type="Proteomes" id="UP000036403">
    <property type="component" value="Unassembled WGS sequence"/>
</dbReference>
<evidence type="ECO:0000256" key="1">
    <source>
        <dbReference type="ARBA" id="ARBA00004167"/>
    </source>
</evidence>
<feature type="non-terminal residue" evidence="15">
    <location>
        <position position="1"/>
    </location>
</feature>
<feature type="disulfide bond" evidence="12">
    <location>
        <begin position="720"/>
        <end position="738"/>
    </location>
</feature>
<evidence type="ECO:0000256" key="6">
    <source>
        <dbReference type="ARBA" id="ARBA00022825"/>
    </source>
</evidence>
<dbReference type="SUPFAM" id="SSF50494">
    <property type="entry name" value="Trypsin-like serine proteases"/>
    <property type="match status" value="1"/>
</dbReference>
<dbReference type="Gene3D" id="2.40.10.10">
    <property type="entry name" value="Trypsin-like serine proteases"/>
    <property type="match status" value="1"/>
</dbReference>
<comment type="subcellular location">
    <subcellularLocation>
        <location evidence="1">Membrane</location>
        <topology evidence="1">Single-pass membrane protein</topology>
    </subcellularLocation>
</comment>
<dbReference type="SUPFAM" id="SSF56487">
    <property type="entry name" value="SRCR-like"/>
    <property type="match status" value="1"/>
</dbReference>
<feature type="region of interest" description="Disordered" evidence="13">
    <location>
        <begin position="409"/>
        <end position="453"/>
    </location>
</feature>
<dbReference type="InterPro" id="IPR036055">
    <property type="entry name" value="LDL_receptor-like_sf"/>
</dbReference>
<dbReference type="InterPro" id="IPR001254">
    <property type="entry name" value="Trypsin_dom"/>
</dbReference>
<proteinExistence type="predicted"/>
<dbReference type="PROSITE" id="PS50240">
    <property type="entry name" value="TRYPSIN_DOM"/>
    <property type="match status" value="1"/>
</dbReference>
<evidence type="ECO:0000256" key="8">
    <source>
        <dbReference type="ARBA" id="ARBA00023136"/>
    </source>
</evidence>
<dbReference type="InterPro" id="IPR009003">
    <property type="entry name" value="Peptidase_S1_PA"/>
</dbReference>
<dbReference type="Pfam" id="PF00089">
    <property type="entry name" value="Trypsin"/>
    <property type="match status" value="1"/>
</dbReference>
<dbReference type="SUPFAM" id="SSF57424">
    <property type="entry name" value="LDL receptor-like module"/>
    <property type="match status" value="5"/>
</dbReference>
<evidence type="ECO:0000256" key="12">
    <source>
        <dbReference type="PROSITE-ProRule" id="PRU00124"/>
    </source>
</evidence>
<keyword evidence="9 12" id="KW-1015">Disulfide bond</keyword>
<keyword evidence="6" id="KW-0720">Serine protease</keyword>
<evidence type="ECO:0000259" key="14">
    <source>
        <dbReference type="PROSITE" id="PS50240"/>
    </source>
</evidence>
<comment type="caution">
    <text evidence="12">Lacks conserved residue(s) required for the propagation of feature annotation.</text>
</comment>
<dbReference type="STRING" id="67767.A0A0J7KGH0"/>
<dbReference type="InterPro" id="IPR001190">
    <property type="entry name" value="SRCR"/>
</dbReference>
<evidence type="ECO:0000256" key="11">
    <source>
        <dbReference type="ARBA" id="ARBA00023180"/>
    </source>
</evidence>
<feature type="disulfide bond" evidence="12">
    <location>
        <begin position="693"/>
        <end position="708"/>
    </location>
</feature>
<dbReference type="InterPro" id="IPR002172">
    <property type="entry name" value="LDrepeatLR_classA_rpt"/>
</dbReference>
<feature type="disulfide bond" evidence="12">
    <location>
        <begin position="713"/>
        <end position="725"/>
    </location>
</feature>
<reference evidence="15 16" key="1">
    <citation type="submission" date="2015-04" db="EMBL/GenBank/DDBJ databases">
        <title>Lasius niger genome sequencing.</title>
        <authorList>
            <person name="Konorov E.A."/>
            <person name="Nikitin M.A."/>
            <person name="Kirill M.V."/>
            <person name="Chang P."/>
        </authorList>
    </citation>
    <scope>NUCLEOTIDE SEQUENCE [LARGE SCALE GENOMIC DNA]</scope>
    <source>
        <tissue evidence="15">Whole</tissue>
    </source>
</reference>
<dbReference type="PROSITE" id="PS01209">
    <property type="entry name" value="LDLRA_1"/>
    <property type="match status" value="2"/>
</dbReference>
<feature type="disulfide bond" evidence="12">
    <location>
        <begin position="795"/>
        <end position="813"/>
    </location>
</feature>
<dbReference type="AlphaFoldDB" id="A0A0J7KGH0"/>
<keyword evidence="5" id="KW-0378">Hydrolase</keyword>
<keyword evidence="4" id="KW-0677">Repeat</keyword>
<feature type="disulfide bond" evidence="12">
    <location>
        <begin position="788"/>
        <end position="800"/>
    </location>
</feature>
<feature type="disulfide bond" evidence="12">
    <location>
        <begin position="681"/>
        <end position="699"/>
    </location>
</feature>
<dbReference type="InterPro" id="IPR043504">
    <property type="entry name" value="Peptidase_S1_PA_chymotrypsin"/>
</dbReference>
<evidence type="ECO:0000256" key="10">
    <source>
        <dbReference type="ARBA" id="ARBA00023170"/>
    </source>
</evidence>
<evidence type="ECO:0000313" key="15">
    <source>
        <dbReference type="EMBL" id="KMQ89306.1"/>
    </source>
</evidence>
<evidence type="ECO:0000256" key="9">
    <source>
        <dbReference type="ARBA" id="ARBA00023157"/>
    </source>
</evidence>
<keyword evidence="3" id="KW-0812">Transmembrane</keyword>
<feature type="disulfide bond" evidence="12">
    <location>
        <begin position="657"/>
        <end position="672"/>
    </location>
</feature>
<dbReference type="InterPro" id="IPR036772">
    <property type="entry name" value="SRCR-like_dom_sf"/>
</dbReference>
<keyword evidence="7" id="KW-1133">Transmembrane helix</keyword>
<dbReference type="GO" id="GO:0043235">
    <property type="term" value="C:receptor complex"/>
    <property type="evidence" value="ECO:0007669"/>
    <property type="project" value="TreeGrafter"/>
</dbReference>
<dbReference type="CDD" id="cd00112">
    <property type="entry name" value="LDLa"/>
    <property type="match status" value="5"/>
</dbReference>
<organism evidence="15 16">
    <name type="scientific">Lasius niger</name>
    <name type="common">Black garden ant</name>
    <dbReference type="NCBI Taxonomy" id="67767"/>
    <lineage>
        <taxon>Eukaryota</taxon>
        <taxon>Metazoa</taxon>
        <taxon>Ecdysozoa</taxon>
        <taxon>Arthropoda</taxon>
        <taxon>Hexapoda</taxon>
        <taxon>Insecta</taxon>
        <taxon>Pterygota</taxon>
        <taxon>Neoptera</taxon>
        <taxon>Endopterygota</taxon>
        <taxon>Hymenoptera</taxon>
        <taxon>Apocrita</taxon>
        <taxon>Aculeata</taxon>
        <taxon>Formicoidea</taxon>
        <taxon>Formicidae</taxon>
        <taxon>Formicinae</taxon>
        <taxon>Lasius</taxon>
        <taxon>Lasius</taxon>
    </lineage>
</organism>
<dbReference type="PROSITE" id="PS50068">
    <property type="entry name" value="LDLRA_2"/>
    <property type="match status" value="5"/>
</dbReference>
<feature type="disulfide bond" evidence="12">
    <location>
        <begin position="807"/>
        <end position="822"/>
    </location>
</feature>
<comment type="caution">
    <text evidence="15">The sequence shown here is derived from an EMBL/GenBank/DDBJ whole genome shotgun (WGS) entry which is preliminary data.</text>
</comment>
<keyword evidence="10" id="KW-0675">Receptor</keyword>
<evidence type="ECO:0000256" key="3">
    <source>
        <dbReference type="ARBA" id="ARBA00022692"/>
    </source>
</evidence>
<dbReference type="GO" id="GO:0006508">
    <property type="term" value="P:proteolysis"/>
    <property type="evidence" value="ECO:0007669"/>
    <property type="project" value="UniProtKB-KW"/>
</dbReference>
<gene>
    <name evidence="15" type="ORF">RF55_11075</name>
</gene>
<keyword evidence="16" id="KW-1185">Reference proteome</keyword>
<dbReference type="PaxDb" id="67767-A0A0J7KGH0"/>
<dbReference type="SMART" id="SM00192">
    <property type="entry name" value="LDLa"/>
    <property type="match status" value="5"/>
</dbReference>
<feature type="domain" description="Peptidase S1" evidence="14">
    <location>
        <begin position="956"/>
        <end position="1132"/>
    </location>
</feature>
<evidence type="ECO:0000256" key="2">
    <source>
        <dbReference type="ARBA" id="ARBA00022670"/>
    </source>
</evidence>
<dbReference type="PANTHER" id="PTHR22722">
    <property type="entry name" value="LOW-DENSITY LIPOPROTEIN RECEPTOR-RELATED PROTEIN 2-RELATED"/>
    <property type="match status" value="1"/>
</dbReference>
<dbReference type="Pfam" id="PF15494">
    <property type="entry name" value="SRCR_2"/>
    <property type="match status" value="1"/>
</dbReference>
<feature type="compositionally biased region" description="Polar residues" evidence="13">
    <location>
        <begin position="416"/>
        <end position="434"/>
    </location>
</feature>
<evidence type="ECO:0000256" key="5">
    <source>
        <dbReference type="ARBA" id="ARBA00022801"/>
    </source>
</evidence>
<feature type="region of interest" description="Disordered" evidence="13">
    <location>
        <begin position="1"/>
        <end position="28"/>
    </location>
</feature>
<dbReference type="InterPro" id="IPR023415">
    <property type="entry name" value="LDLR_class-A_CS"/>
</dbReference>
<dbReference type="Gene3D" id="3.10.250.10">
    <property type="entry name" value="SRCR-like domain"/>
    <property type="match status" value="1"/>
</dbReference>
<evidence type="ECO:0000256" key="7">
    <source>
        <dbReference type="ARBA" id="ARBA00022989"/>
    </source>
</evidence>
<feature type="disulfide bond" evidence="12">
    <location>
        <begin position="771"/>
        <end position="786"/>
    </location>
</feature>
<evidence type="ECO:0000313" key="16">
    <source>
        <dbReference type="Proteomes" id="UP000036403"/>
    </source>
</evidence>
<protein>
    <submittedName>
        <fullName evidence="15">Atrial natriuretic peptide-converting enzyme</fullName>
    </submittedName>
</protein>
<keyword evidence="8" id="KW-0472">Membrane</keyword>
<dbReference type="SMART" id="SM00020">
    <property type="entry name" value="Tryp_SPc"/>
    <property type="match status" value="1"/>
</dbReference>
<evidence type="ECO:0000256" key="13">
    <source>
        <dbReference type="SAM" id="MobiDB-lite"/>
    </source>
</evidence>
<evidence type="ECO:0000256" key="4">
    <source>
        <dbReference type="ARBA" id="ARBA00022737"/>
    </source>
</evidence>
<dbReference type="OrthoDB" id="9990982at2759"/>
<keyword evidence="2" id="KW-0645">Protease</keyword>
<dbReference type="EMBL" id="LBMM01007921">
    <property type="protein sequence ID" value="KMQ89306.1"/>
    <property type="molecule type" value="Genomic_DNA"/>
</dbReference>
<name>A0A0J7KGH0_LASNI</name>
<dbReference type="Gene3D" id="4.10.400.10">
    <property type="entry name" value="Low-density Lipoprotein Receptor"/>
    <property type="match status" value="5"/>
</dbReference>
<dbReference type="InterPro" id="IPR051221">
    <property type="entry name" value="LDLR-related"/>
</dbReference>
<feature type="disulfide bond" evidence="12">
    <location>
        <begin position="732"/>
        <end position="747"/>
    </location>
</feature>